<proteinExistence type="predicted"/>
<evidence type="ECO:0000313" key="3">
    <source>
        <dbReference type="Proteomes" id="UP000753256"/>
    </source>
</evidence>
<sequence>MAVGREHGTTGQTAASSLRLFRIVLLHDVETMLRNPSVLVCCVLVVVMGWLFDSVLQFWPWFTCAAIGSLAVGVPTAIGMLVAFAEEHEYGMGETLARVGVARRCRVAAKALAGFALAEVLMCALALSMGLGMRGALLVAALAVPTTAFMALACAALAARVVDQQRAGSWGAAVMLPPFVAGMLTSLGLPCWTFPGGSIAALCMHAMRAGLIPVEPLAEMGVYVGASPAAVAAVSMLWVAAAFIACWRTLRRA</sequence>
<feature type="transmembrane region" description="Helical" evidence="1">
    <location>
        <begin position="107"/>
        <end position="129"/>
    </location>
</feature>
<gene>
    <name evidence="2" type="ORF">K8V70_08095</name>
</gene>
<reference evidence="2" key="1">
    <citation type="journal article" date="2021" name="PeerJ">
        <title>Extensive microbial diversity within the chicken gut microbiome revealed by metagenomics and culture.</title>
        <authorList>
            <person name="Gilroy R."/>
            <person name="Ravi A."/>
            <person name="Getino M."/>
            <person name="Pursley I."/>
            <person name="Horton D.L."/>
            <person name="Alikhan N.F."/>
            <person name="Baker D."/>
            <person name="Gharbi K."/>
            <person name="Hall N."/>
            <person name="Watson M."/>
            <person name="Adriaenssens E.M."/>
            <person name="Foster-Nyarko E."/>
            <person name="Jarju S."/>
            <person name="Secka A."/>
            <person name="Antonio M."/>
            <person name="Oren A."/>
            <person name="Chaudhuri R.R."/>
            <person name="La Ragione R."/>
            <person name="Hildebrand F."/>
            <person name="Pallen M.J."/>
        </authorList>
    </citation>
    <scope>NUCLEOTIDE SEQUENCE</scope>
    <source>
        <strain evidence="2">ChiHjej13B12-9602</strain>
    </source>
</reference>
<evidence type="ECO:0000313" key="2">
    <source>
        <dbReference type="EMBL" id="HJG37801.1"/>
    </source>
</evidence>
<dbReference type="EMBL" id="DYUZ01000029">
    <property type="protein sequence ID" value="HJG37801.1"/>
    <property type="molecule type" value="Genomic_DNA"/>
</dbReference>
<feature type="transmembrane region" description="Helical" evidence="1">
    <location>
        <begin position="32"/>
        <end position="52"/>
    </location>
</feature>
<organism evidence="2 3">
    <name type="scientific">Enorma phocaeensis</name>
    <dbReference type="NCBI Taxonomy" id="1871019"/>
    <lineage>
        <taxon>Bacteria</taxon>
        <taxon>Bacillati</taxon>
        <taxon>Actinomycetota</taxon>
        <taxon>Coriobacteriia</taxon>
        <taxon>Coriobacteriales</taxon>
        <taxon>Coriobacteriaceae</taxon>
        <taxon>Enorma</taxon>
    </lineage>
</organism>
<feature type="transmembrane region" description="Helical" evidence="1">
    <location>
        <begin position="135"/>
        <end position="158"/>
    </location>
</feature>
<keyword evidence="1" id="KW-0472">Membrane</keyword>
<keyword evidence="1" id="KW-0812">Transmembrane</keyword>
<dbReference type="RefSeq" id="WP_273190805.1">
    <property type="nucleotide sequence ID" value="NZ_DYUZ01000029.1"/>
</dbReference>
<dbReference type="Proteomes" id="UP000753256">
    <property type="component" value="Unassembled WGS sequence"/>
</dbReference>
<keyword evidence="1" id="KW-1133">Transmembrane helix</keyword>
<accession>A0A921LTY2</accession>
<feature type="transmembrane region" description="Helical" evidence="1">
    <location>
        <begin position="222"/>
        <end position="247"/>
    </location>
</feature>
<protein>
    <submittedName>
        <fullName evidence="2">Uncharacterized protein</fullName>
    </submittedName>
</protein>
<dbReference type="AlphaFoldDB" id="A0A921LTY2"/>
<reference evidence="2" key="2">
    <citation type="submission" date="2021-09" db="EMBL/GenBank/DDBJ databases">
        <authorList>
            <person name="Gilroy R."/>
        </authorList>
    </citation>
    <scope>NUCLEOTIDE SEQUENCE</scope>
    <source>
        <strain evidence="2">ChiHjej13B12-9602</strain>
    </source>
</reference>
<name>A0A921LTY2_9ACTN</name>
<evidence type="ECO:0000256" key="1">
    <source>
        <dbReference type="SAM" id="Phobius"/>
    </source>
</evidence>
<comment type="caution">
    <text evidence="2">The sequence shown here is derived from an EMBL/GenBank/DDBJ whole genome shotgun (WGS) entry which is preliminary data.</text>
</comment>
<feature type="transmembrane region" description="Helical" evidence="1">
    <location>
        <begin position="58"/>
        <end position="86"/>
    </location>
</feature>